<evidence type="ECO:0000256" key="5">
    <source>
        <dbReference type="ARBA" id="ARBA00022692"/>
    </source>
</evidence>
<evidence type="ECO:0000313" key="18">
    <source>
        <dbReference type="Proteomes" id="UP000583929"/>
    </source>
</evidence>
<evidence type="ECO:0000256" key="11">
    <source>
        <dbReference type="SAM" id="Phobius"/>
    </source>
</evidence>
<keyword evidence="8 11" id="KW-1133">Transmembrane helix</keyword>
<comment type="subunit">
    <text evidence="3">Component of the ER membrane protein complex (EMC).</text>
</comment>
<evidence type="ECO:0000256" key="8">
    <source>
        <dbReference type="ARBA" id="ARBA00022989"/>
    </source>
</evidence>
<feature type="domain" description="EMC1 first beta-propeller" evidence="14">
    <location>
        <begin position="25"/>
        <end position="412"/>
    </location>
</feature>
<gene>
    <name evidence="15" type="ORF">F8388_019443</name>
    <name evidence="16" type="ORF">G4B88_002754</name>
</gene>
<keyword evidence="6 12" id="KW-0732">Signal</keyword>
<dbReference type="SUPFAM" id="SSF50998">
    <property type="entry name" value="Quinoprotein alcohol dehydrogenase-like"/>
    <property type="match status" value="2"/>
</dbReference>
<sequence length="984" mass="109853">MAMAIRVLLLFCVLFLFYAKPSFSLFGDQVGLMDWHQQYIGKVKQAVFHTQKAGRKRVVVSTEENVVASLDLRHGEIFWRHVLGSNDVVDGIDIALGKYVITLSSGGGILRAWNLPDGQMVWESFLQGSKSSKSLLSIPKNLKVDKDNLILVFSNGCLHAISSIDGEIVWKKNFEAESIEVQQIIRPSDSEIIYALGSAGSSQFEVFAINARNGDLLNKHGAAFPGDFSGEMLLVSDDLVVALDATKSKIVTINFQDGIKFQQTYLSNLIGDSSGTTVLLPLKLQEMFALEINGFKIFIRITGEGNLEVVDKVNNAAVVSDPLLLSEGEKAFALIQHDDGKIHLTVKLVHDWNKELHKESIVMDHGRGFVHRVFINNYIRTDRSNGFRALVVTEDHSLLLLQQGAIVWSREDGLASIVDVATSELPVEKEGVSVAKVEDNLFEWLKGHMLKLKGTLMLASPEDVVAIQGMRLKNSEKSKMTRDHNGFRKLLLVLTRAGKLFALHSGDGRVVWSLLLPSLRNSACKYPSGLSIYQWQVPHHHALDENPSVLIVGRCGQSYDAPGILSFVDTYTGKEISSLSPTHSVVQVLPLPFTDATEQRLHLLIDVDQRTYLYPRTPEAISIFQREFSNIYWHSVDADKGIIKGHALKRNSAGENLDEYCFDSRDVWSIVFPSDSEKIIATVTRKLNEVVHTQAKIIGDHDVMYKYISKNLMFVSTVTPKASGEIGAATPEESSLVVYLIDTISGRILHRMTHHGSQGPVHAVFSENWVVYHYFNLRAHRYEMSVIEIYDQSRAANKDLWKLVLGKHNLTYPISSYSRTEVVTKSQSYFFTHSVKAISVTSTAKGITSKQLLIGTIADQVLALDKRFLDPRRSANPSQAEREEGLVPLTDSLPIIPQSYVTHALKVEGLRGIVTIPARLESTTLVFAYGVDLFYTRIAPSKTYDSLTEDFSYALLLITIVVLVAAIFVTWILSEKKDLQDKWR</sequence>
<evidence type="ECO:0000313" key="15">
    <source>
        <dbReference type="EMBL" id="KAF4360357.1"/>
    </source>
</evidence>
<dbReference type="OrthoDB" id="28092at2759"/>
<dbReference type="InterPro" id="IPR011047">
    <property type="entry name" value="Quinoprotein_ADH-like_sf"/>
</dbReference>
<evidence type="ECO:0000256" key="12">
    <source>
        <dbReference type="SAM" id="SignalP"/>
    </source>
</evidence>
<feature type="signal peptide" evidence="12">
    <location>
        <begin position="1"/>
        <end position="24"/>
    </location>
</feature>
<dbReference type="PANTHER" id="PTHR21573">
    <property type="entry name" value="ER MEMBRANE PROTEIN COMPLEX SUBUNIT 1"/>
    <property type="match status" value="1"/>
</dbReference>
<comment type="caution">
    <text evidence="15">The sequence shown here is derived from an EMBL/GenBank/DDBJ whole genome shotgun (WGS) entry which is preliminary data.</text>
</comment>
<dbReference type="EMBL" id="JAATIP010000204">
    <property type="protein sequence ID" value="KAF4360357.1"/>
    <property type="molecule type" value="Genomic_DNA"/>
</dbReference>
<dbReference type="InterPro" id="IPR018391">
    <property type="entry name" value="PQQ_b-propeller_rpt"/>
</dbReference>
<proteinExistence type="inferred from homology"/>
<dbReference type="Pfam" id="PF25293">
    <property type="entry name" value="Beta-prop_EMC1_N"/>
    <property type="match status" value="1"/>
</dbReference>
<comment type="subcellular location">
    <subcellularLocation>
        <location evidence="1">Endoplasmic reticulum membrane</location>
        <topology evidence="1">Single-pass type I membrane protein</topology>
    </subcellularLocation>
</comment>
<accession>A0A803NME6</accession>
<dbReference type="Proteomes" id="UP000583929">
    <property type="component" value="Unassembled WGS sequence"/>
</dbReference>
<evidence type="ECO:0000256" key="6">
    <source>
        <dbReference type="ARBA" id="ARBA00022729"/>
    </source>
</evidence>
<feature type="chain" id="PRO_5044658844" description="ER membrane protein complex subunit 1" evidence="12">
    <location>
        <begin position="25"/>
        <end position="984"/>
    </location>
</feature>
<dbReference type="Gene3D" id="2.130.10.10">
    <property type="entry name" value="YVTN repeat-like/Quinoprotein amine dehydrogenase"/>
    <property type="match status" value="1"/>
</dbReference>
<keyword evidence="9 11" id="KW-0472">Membrane</keyword>
<evidence type="ECO:0000259" key="13">
    <source>
        <dbReference type="Pfam" id="PF07774"/>
    </source>
</evidence>
<evidence type="ECO:0000256" key="4">
    <source>
        <dbReference type="ARBA" id="ARBA00020824"/>
    </source>
</evidence>
<keyword evidence="5 11" id="KW-0812">Transmembrane</keyword>
<keyword evidence="7" id="KW-0256">Endoplasmic reticulum</keyword>
<protein>
    <recommendedName>
        <fullName evidence="4">ER membrane protein complex subunit 1</fullName>
    </recommendedName>
</protein>
<evidence type="ECO:0000256" key="3">
    <source>
        <dbReference type="ARBA" id="ARBA00011276"/>
    </source>
</evidence>
<evidence type="ECO:0000313" key="16">
    <source>
        <dbReference type="EMBL" id="KAF4394877.1"/>
    </source>
</evidence>
<evidence type="ECO:0000256" key="9">
    <source>
        <dbReference type="ARBA" id="ARBA00023136"/>
    </source>
</evidence>
<dbReference type="GO" id="GO:0034975">
    <property type="term" value="P:protein folding in endoplasmic reticulum"/>
    <property type="evidence" value="ECO:0007669"/>
    <property type="project" value="TreeGrafter"/>
</dbReference>
<dbReference type="FunFam" id="2.130.10.10:FF:000579">
    <property type="entry name" value="Os05g0230600 protein"/>
    <property type="match status" value="1"/>
</dbReference>
<evidence type="ECO:0000256" key="2">
    <source>
        <dbReference type="ARBA" id="ARBA00007904"/>
    </source>
</evidence>
<reference evidence="17 18" key="1">
    <citation type="journal article" date="2020" name="bioRxiv">
        <title>Sequence and annotation of 42 cannabis genomes reveals extensive copy number variation in cannabinoid synthesis and pathogen resistance genes.</title>
        <authorList>
            <person name="Mckernan K.J."/>
            <person name="Helbert Y."/>
            <person name="Kane L.T."/>
            <person name="Ebling H."/>
            <person name="Zhang L."/>
            <person name="Liu B."/>
            <person name="Eaton Z."/>
            <person name="Mclaughlin S."/>
            <person name="Kingan S."/>
            <person name="Baybayan P."/>
            <person name="Concepcion G."/>
            <person name="Jordan M."/>
            <person name="Riva A."/>
            <person name="Barbazuk W."/>
            <person name="Harkins T."/>
        </authorList>
    </citation>
    <scope>NUCLEOTIDE SEQUENCE [LARGE SCALE GENOMIC DNA]</scope>
    <source>
        <strain evidence="17 18">cv. Jamaican Lion 4</strain>
        <strain evidence="16">Father</strain>
        <strain evidence="15">Mother</strain>
        <tissue evidence="15">Leaf</tissue>
    </source>
</reference>
<dbReference type="InterPro" id="IPR011678">
    <property type="entry name" value="EMC1_C"/>
</dbReference>
<organism evidence="15 17">
    <name type="scientific">Cannabis sativa</name>
    <name type="common">Hemp</name>
    <name type="synonym">Marijuana</name>
    <dbReference type="NCBI Taxonomy" id="3483"/>
    <lineage>
        <taxon>Eukaryota</taxon>
        <taxon>Viridiplantae</taxon>
        <taxon>Streptophyta</taxon>
        <taxon>Embryophyta</taxon>
        <taxon>Tracheophyta</taxon>
        <taxon>Spermatophyta</taxon>
        <taxon>Magnoliopsida</taxon>
        <taxon>eudicotyledons</taxon>
        <taxon>Gunneridae</taxon>
        <taxon>Pentapetalae</taxon>
        <taxon>rosids</taxon>
        <taxon>fabids</taxon>
        <taxon>Rosales</taxon>
        <taxon>Cannabaceae</taxon>
        <taxon>Cannabis</taxon>
    </lineage>
</organism>
<evidence type="ECO:0000313" key="17">
    <source>
        <dbReference type="Proteomes" id="UP000525078"/>
    </source>
</evidence>
<dbReference type="SMART" id="SM00564">
    <property type="entry name" value="PQQ"/>
    <property type="match status" value="5"/>
</dbReference>
<dbReference type="Pfam" id="PF07774">
    <property type="entry name" value="EMC1_C"/>
    <property type="match status" value="1"/>
</dbReference>
<dbReference type="GO" id="GO:0072546">
    <property type="term" value="C:EMC complex"/>
    <property type="evidence" value="ECO:0007669"/>
    <property type="project" value="InterPro"/>
</dbReference>
<dbReference type="EMBL" id="JAATIQ010000042">
    <property type="protein sequence ID" value="KAF4394877.1"/>
    <property type="molecule type" value="Genomic_DNA"/>
</dbReference>
<evidence type="ECO:0000256" key="1">
    <source>
        <dbReference type="ARBA" id="ARBA00004115"/>
    </source>
</evidence>
<dbReference type="InterPro" id="IPR015943">
    <property type="entry name" value="WD40/YVTN_repeat-like_dom_sf"/>
</dbReference>
<evidence type="ECO:0000256" key="7">
    <source>
        <dbReference type="ARBA" id="ARBA00022824"/>
    </source>
</evidence>
<name>A0A7J6EPI9_CANSA</name>
<dbReference type="PANTHER" id="PTHR21573:SF0">
    <property type="entry name" value="ER MEMBRANE PROTEIN COMPLEX SUBUNIT 1"/>
    <property type="match status" value="1"/>
</dbReference>
<evidence type="ECO:0000259" key="14">
    <source>
        <dbReference type="Pfam" id="PF25293"/>
    </source>
</evidence>
<dbReference type="OMA" id="WSIMPLN"/>
<dbReference type="AlphaFoldDB" id="A0A7J6EPI9"/>
<comment type="similarity">
    <text evidence="2">Belongs to the EMC1 family.</text>
</comment>
<keyword evidence="18" id="KW-1185">Reference proteome</keyword>
<feature type="domain" description="ER membrane protein complex subunit 1 C-terminal" evidence="13">
    <location>
        <begin position="766"/>
        <end position="983"/>
    </location>
</feature>
<evidence type="ECO:0000256" key="10">
    <source>
        <dbReference type="ARBA" id="ARBA00023180"/>
    </source>
</evidence>
<feature type="transmembrane region" description="Helical" evidence="11">
    <location>
        <begin position="951"/>
        <end position="974"/>
    </location>
</feature>
<dbReference type="Proteomes" id="UP000525078">
    <property type="component" value="Unassembled WGS sequence"/>
</dbReference>
<dbReference type="InterPro" id="IPR058545">
    <property type="entry name" value="Beta-prop_EMC1_1st"/>
</dbReference>
<keyword evidence="10" id="KW-0325">Glycoprotein</keyword>
<dbReference type="InterPro" id="IPR026895">
    <property type="entry name" value="EMC1"/>
</dbReference>
<accession>A0A7J6EPI9</accession>